<dbReference type="GeneID" id="81408959"/>
<protein>
    <submittedName>
        <fullName evidence="1">Uncharacterized protein</fullName>
    </submittedName>
</protein>
<dbReference type="RefSeq" id="XP_056517588.1">
    <property type="nucleotide sequence ID" value="XM_056669789.1"/>
</dbReference>
<comment type="caution">
    <text evidence="1">The sequence shown here is derived from an EMBL/GenBank/DDBJ whole genome shotgun (WGS) entry which is preliminary data.</text>
</comment>
<accession>A0A9W9GIT7</accession>
<sequence length="93" mass="10040">MAPNQRIVPSGSRPQKGFVSTIYDEATNPENKTIVRSLLVFGSSSSLLCKIFTPSTNSVIRLGLLFSICGSISASVKEHTMYRHLSFGGFSIG</sequence>
<dbReference type="Proteomes" id="UP001149079">
    <property type="component" value="Unassembled WGS sequence"/>
</dbReference>
<name>A0A9W9GIT7_9EURO</name>
<gene>
    <name evidence="1" type="ORF">N7515_009045</name>
</gene>
<keyword evidence="2" id="KW-1185">Reference proteome</keyword>
<proteinExistence type="predicted"/>
<evidence type="ECO:0000313" key="2">
    <source>
        <dbReference type="Proteomes" id="UP001149079"/>
    </source>
</evidence>
<reference evidence="1" key="1">
    <citation type="submission" date="2022-11" db="EMBL/GenBank/DDBJ databases">
        <authorList>
            <person name="Petersen C."/>
        </authorList>
    </citation>
    <scope>NUCLEOTIDE SEQUENCE</scope>
    <source>
        <strain evidence="1">IBT 22155</strain>
    </source>
</reference>
<dbReference type="AlphaFoldDB" id="A0A9W9GIT7"/>
<dbReference type="EMBL" id="JAPQKL010000007">
    <property type="protein sequence ID" value="KAJ5121084.1"/>
    <property type="molecule type" value="Genomic_DNA"/>
</dbReference>
<evidence type="ECO:0000313" key="1">
    <source>
        <dbReference type="EMBL" id="KAJ5121084.1"/>
    </source>
</evidence>
<reference evidence="1" key="2">
    <citation type="journal article" date="2023" name="IMA Fungus">
        <title>Comparative genomic study of the Penicillium genus elucidates a diverse pangenome and 15 lateral gene transfer events.</title>
        <authorList>
            <person name="Petersen C."/>
            <person name="Sorensen T."/>
            <person name="Nielsen M.R."/>
            <person name="Sondergaard T.E."/>
            <person name="Sorensen J.L."/>
            <person name="Fitzpatrick D.A."/>
            <person name="Frisvad J.C."/>
            <person name="Nielsen K.L."/>
        </authorList>
    </citation>
    <scope>NUCLEOTIDE SEQUENCE</scope>
    <source>
        <strain evidence="1">IBT 22155</strain>
    </source>
</reference>
<organism evidence="1 2">
    <name type="scientific">Penicillium bovifimosum</name>
    <dbReference type="NCBI Taxonomy" id="126998"/>
    <lineage>
        <taxon>Eukaryota</taxon>
        <taxon>Fungi</taxon>
        <taxon>Dikarya</taxon>
        <taxon>Ascomycota</taxon>
        <taxon>Pezizomycotina</taxon>
        <taxon>Eurotiomycetes</taxon>
        <taxon>Eurotiomycetidae</taxon>
        <taxon>Eurotiales</taxon>
        <taxon>Aspergillaceae</taxon>
        <taxon>Penicillium</taxon>
    </lineage>
</organism>
<dbReference type="OrthoDB" id="5403997at2759"/>